<dbReference type="PANTHER" id="PTHR44591:SF14">
    <property type="entry name" value="PROTEIN PILG"/>
    <property type="match status" value="1"/>
</dbReference>
<dbReference type="EMBL" id="JAMZMM010000683">
    <property type="protein sequence ID" value="MCP2732604.1"/>
    <property type="molecule type" value="Genomic_DNA"/>
</dbReference>
<dbReference type="AlphaFoldDB" id="A0AAE3GY67"/>
<keyword evidence="6" id="KW-1185">Reference proteome</keyword>
<dbReference type="Pfam" id="PF00072">
    <property type="entry name" value="Response_reg"/>
    <property type="match status" value="1"/>
</dbReference>
<protein>
    <submittedName>
        <fullName evidence="5">Response regulator</fullName>
    </submittedName>
</protein>
<dbReference type="Gene3D" id="3.40.50.2300">
    <property type="match status" value="1"/>
</dbReference>
<dbReference type="InterPro" id="IPR001789">
    <property type="entry name" value="Sig_transdc_resp-reg_receiver"/>
</dbReference>
<dbReference type="InterPro" id="IPR050595">
    <property type="entry name" value="Bact_response_regulator"/>
</dbReference>
<comment type="caution">
    <text evidence="5">The sequence shown here is derived from an EMBL/GenBank/DDBJ whole genome shotgun (WGS) entry which is preliminary data.</text>
</comment>
<dbReference type="Proteomes" id="UP001204953">
    <property type="component" value="Unassembled WGS sequence"/>
</dbReference>
<organism evidence="5 6">
    <name type="scientific">Limnofasciculus baicalensis BBK-W-15</name>
    <dbReference type="NCBI Taxonomy" id="2699891"/>
    <lineage>
        <taxon>Bacteria</taxon>
        <taxon>Bacillati</taxon>
        <taxon>Cyanobacteriota</taxon>
        <taxon>Cyanophyceae</taxon>
        <taxon>Coleofasciculales</taxon>
        <taxon>Coleofasciculaceae</taxon>
        <taxon>Limnofasciculus</taxon>
        <taxon>Limnofasciculus baicalensis</taxon>
    </lineage>
</organism>
<feature type="modified residue" description="4-aspartylphosphate" evidence="3">
    <location>
        <position position="52"/>
    </location>
</feature>
<dbReference type="SMART" id="SM00448">
    <property type="entry name" value="REC"/>
    <property type="match status" value="1"/>
</dbReference>
<name>A0AAE3GY67_9CYAN</name>
<keyword evidence="1 3" id="KW-0597">Phosphoprotein</keyword>
<evidence type="ECO:0000259" key="4">
    <source>
        <dbReference type="PROSITE" id="PS50110"/>
    </source>
</evidence>
<gene>
    <name evidence="5" type="ORF">NJ959_29675</name>
</gene>
<dbReference type="PANTHER" id="PTHR44591">
    <property type="entry name" value="STRESS RESPONSE REGULATOR PROTEIN 1"/>
    <property type="match status" value="1"/>
</dbReference>
<keyword evidence="2" id="KW-0902">Two-component regulatory system</keyword>
<reference evidence="5" key="1">
    <citation type="submission" date="2022-06" db="EMBL/GenBank/DDBJ databases">
        <title>New cyanobacteria of genus Symplocastrum in benthos of Lake Baikal.</title>
        <authorList>
            <person name="Sorokovikova E."/>
            <person name="Tikhonova I."/>
            <person name="Krasnopeev A."/>
            <person name="Evseev P."/>
            <person name="Gladkikh A."/>
            <person name="Belykh O."/>
        </authorList>
    </citation>
    <scope>NUCLEOTIDE SEQUENCE</scope>
    <source>
        <strain evidence="5">BBK-W-15</strain>
    </source>
</reference>
<dbReference type="PROSITE" id="PS50110">
    <property type="entry name" value="RESPONSE_REGULATORY"/>
    <property type="match status" value="1"/>
</dbReference>
<dbReference type="GO" id="GO:0000160">
    <property type="term" value="P:phosphorelay signal transduction system"/>
    <property type="evidence" value="ECO:0007669"/>
    <property type="project" value="UniProtKB-KW"/>
</dbReference>
<sequence>MDAVLVVDDDRIQRLIISKILKSVGLRVIVASNGVEALEQVRQHSPSLVILDMLMPGMNGTEVCKKLKADEKTHRLPVVMYSGQEREFGSYWQKSNSADAYLSKLCRPQALIDTVTGLLNLSRYYCAS</sequence>
<evidence type="ECO:0000313" key="5">
    <source>
        <dbReference type="EMBL" id="MCP2732604.1"/>
    </source>
</evidence>
<evidence type="ECO:0000256" key="3">
    <source>
        <dbReference type="PROSITE-ProRule" id="PRU00169"/>
    </source>
</evidence>
<proteinExistence type="predicted"/>
<feature type="domain" description="Response regulatory" evidence="4">
    <location>
        <begin position="3"/>
        <end position="119"/>
    </location>
</feature>
<dbReference type="RefSeq" id="WP_254015309.1">
    <property type="nucleotide sequence ID" value="NZ_JAMZMM010000683.1"/>
</dbReference>
<dbReference type="SUPFAM" id="SSF52172">
    <property type="entry name" value="CheY-like"/>
    <property type="match status" value="1"/>
</dbReference>
<evidence type="ECO:0000313" key="6">
    <source>
        <dbReference type="Proteomes" id="UP001204953"/>
    </source>
</evidence>
<accession>A0AAE3GY67</accession>
<dbReference type="InterPro" id="IPR011006">
    <property type="entry name" value="CheY-like_superfamily"/>
</dbReference>
<evidence type="ECO:0000256" key="2">
    <source>
        <dbReference type="ARBA" id="ARBA00023012"/>
    </source>
</evidence>
<evidence type="ECO:0000256" key="1">
    <source>
        <dbReference type="ARBA" id="ARBA00022553"/>
    </source>
</evidence>